<reference evidence="1 2" key="1">
    <citation type="journal article" date="2012" name="Eukaryot. Cell">
        <title>Genome sequence of the fungus Glarea lozoyensis: the first genome sequence of a species from the Helotiaceae family.</title>
        <authorList>
            <person name="Youssar L."/>
            <person name="Gruening B.A."/>
            <person name="Erxleben A."/>
            <person name="Guenther S."/>
            <person name="Huettel W."/>
        </authorList>
    </citation>
    <scope>NUCLEOTIDE SEQUENCE [LARGE SCALE GENOMIC DNA]</scope>
    <source>
        <strain evidence="2">ATCC 74030 / MF5533</strain>
    </source>
</reference>
<dbReference type="InterPro" id="IPR018531">
    <property type="entry name" value="DUF1993"/>
</dbReference>
<dbReference type="Proteomes" id="UP000005446">
    <property type="component" value="Unassembled WGS sequence"/>
</dbReference>
<dbReference type="OrthoDB" id="3724345at2759"/>
<dbReference type="AlphaFoldDB" id="H0EQW9"/>
<dbReference type="PANTHER" id="PTHR36922:SF1">
    <property type="entry name" value="DUF1993 DOMAIN-CONTAINING PROTEIN"/>
    <property type="match status" value="1"/>
</dbReference>
<dbReference type="SUPFAM" id="SSF109854">
    <property type="entry name" value="DinB/YfiT-like putative metalloenzymes"/>
    <property type="match status" value="1"/>
</dbReference>
<evidence type="ECO:0000313" key="2">
    <source>
        <dbReference type="Proteomes" id="UP000005446"/>
    </source>
</evidence>
<dbReference type="InParanoid" id="H0EQW9"/>
<dbReference type="HOGENOM" id="CLU_090929_2_1_1"/>
<name>H0EQW9_GLAL7</name>
<gene>
    <name evidence="1" type="ORF">M7I_5078</name>
</gene>
<organism evidence="1 2">
    <name type="scientific">Glarea lozoyensis (strain ATCC 74030 / MF5533)</name>
    <dbReference type="NCBI Taxonomy" id="1104152"/>
    <lineage>
        <taxon>Eukaryota</taxon>
        <taxon>Fungi</taxon>
        <taxon>Dikarya</taxon>
        <taxon>Ascomycota</taxon>
        <taxon>Pezizomycotina</taxon>
        <taxon>Leotiomycetes</taxon>
        <taxon>Helotiales</taxon>
        <taxon>Helotiaceae</taxon>
        <taxon>Glarea</taxon>
    </lineage>
</organism>
<proteinExistence type="predicted"/>
<comment type="caution">
    <text evidence="1">The sequence shown here is derived from an EMBL/GenBank/DDBJ whole genome shotgun (WGS) entry which is preliminary data.</text>
</comment>
<dbReference type="Gene3D" id="1.20.120.450">
    <property type="entry name" value="dinb family like domain"/>
    <property type="match status" value="1"/>
</dbReference>
<keyword evidence="2" id="KW-1185">Reference proteome</keyword>
<protein>
    <submittedName>
        <fullName evidence="1">Uncharacterized protein</fullName>
    </submittedName>
</protein>
<evidence type="ECO:0000313" key="1">
    <source>
        <dbReference type="EMBL" id="EHK99078.1"/>
    </source>
</evidence>
<dbReference type="EMBL" id="AGUE01000129">
    <property type="protein sequence ID" value="EHK99078.1"/>
    <property type="molecule type" value="Genomic_DNA"/>
</dbReference>
<accession>H0EQW9</accession>
<dbReference type="InterPro" id="IPR034660">
    <property type="entry name" value="DinB/YfiT-like"/>
</dbReference>
<dbReference type="PANTHER" id="PTHR36922">
    <property type="entry name" value="BLL2446 PROTEIN"/>
    <property type="match status" value="1"/>
</dbReference>
<sequence>MSVSLYEATVPGFIQHLNTLDRLLTKGENHVGEDGHQKLLDARLIEDMKPLTYQIQRLSDTSKFLAVRAGGIESEPWVDDETTFPQLHARIQKTIKFLEKLDGKFPEDVATKEVDFSGRTMPGKDYILRFIAGQVVVE</sequence>
<dbReference type="Pfam" id="PF09351">
    <property type="entry name" value="DUF1993"/>
    <property type="match status" value="1"/>
</dbReference>